<evidence type="ECO:0000313" key="2">
    <source>
        <dbReference type="EMBL" id="RNA19207.1"/>
    </source>
</evidence>
<sequence length="79" mass="8568">METGAVRSTVTDRPNNGDRPSARPSQPSDLAVRPSLRPLLDAGQLDWTAWSDGRFGRTDGFEGWLGRTDGLVGQLGRTD</sequence>
<feature type="region of interest" description="Disordered" evidence="1">
    <location>
        <begin position="1"/>
        <end position="31"/>
    </location>
</feature>
<feature type="non-terminal residue" evidence="2">
    <location>
        <position position="79"/>
    </location>
</feature>
<gene>
    <name evidence="2" type="ORF">BpHYR1_005282</name>
</gene>
<comment type="caution">
    <text evidence="2">The sequence shown here is derived from an EMBL/GenBank/DDBJ whole genome shotgun (WGS) entry which is preliminary data.</text>
</comment>
<reference evidence="2 3" key="1">
    <citation type="journal article" date="2018" name="Sci. Rep.">
        <title>Genomic signatures of local adaptation to the degree of environmental predictability in rotifers.</title>
        <authorList>
            <person name="Franch-Gras L."/>
            <person name="Hahn C."/>
            <person name="Garcia-Roger E.M."/>
            <person name="Carmona M.J."/>
            <person name="Serra M."/>
            <person name="Gomez A."/>
        </authorList>
    </citation>
    <scope>NUCLEOTIDE SEQUENCE [LARGE SCALE GENOMIC DNA]</scope>
    <source>
        <strain evidence="2">HYR1</strain>
    </source>
</reference>
<dbReference type="AlphaFoldDB" id="A0A3M7R6M1"/>
<protein>
    <submittedName>
        <fullName evidence="2">Uncharacterized protein</fullName>
    </submittedName>
</protein>
<organism evidence="2 3">
    <name type="scientific">Brachionus plicatilis</name>
    <name type="common">Marine rotifer</name>
    <name type="synonym">Brachionus muelleri</name>
    <dbReference type="NCBI Taxonomy" id="10195"/>
    <lineage>
        <taxon>Eukaryota</taxon>
        <taxon>Metazoa</taxon>
        <taxon>Spiralia</taxon>
        <taxon>Gnathifera</taxon>
        <taxon>Rotifera</taxon>
        <taxon>Eurotatoria</taxon>
        <taxon>Monogononta</taxon>
        <taxon>Pseudotrocha</taxon>
        <taxon>Ploima</taxon>
        <taxon>Brachionidae</taxon>
        <taxon>Brachionus</taxon>
    </lineage>
</organism>
<accession>A0A3M7R6M1</accession>
<evidence type="ECO:0000256" key="1">
    <source>
        <dbReference type="SAM" id="MobiDB-lite"/>
    </source>
</evidence>
<dbReference type="Proteomes" id="UP000276133">
    <property type="component" value="Unassembled WGS sequence"/>
</dbReference>
<evidence type="ECO:0000313" key="3">
    <source>
        <dbReference type="Proteomes" id="UP000276133"/>
    </source>
</evidence>
<proteinExistence type="predicted"/>
<keyword evidence="3" id="KW-1185">Reference proteome</keyword>
<feature type="compositionally biased region" description="Polar residues" evidence="1">
    <location>
        <begin position="1"/>
        <end position="14"/>
    </location>
</feature>
<dbReference type="EMBL" id="REGN01004086">
    <property type="protein sequence ID" value="RNA19207.1"/>
    <property type="molecule type" value="Genomic_DNA"/>
</dbReference>
<name>A0A3M7R6M1_BRAPC</name>